<dbReference type="AlphaFoldDB" id="A0AAV8V6B1"/>
<evidence type="ECO:0000313" key="2">
    <source>
        <dbReference type="EMBL" id="KAJ8909638.1"/>
    </source>
</evidence>
<dbReference type="GO" id="GO:0005634">
    <property type="term" value="C:nucleus"/>
    <property type="evidence" value="ECO:0007669"/>
    <property type="project" value="TreeGrafter"/>
</dbReference>
<accession>A0AAV8V6B1</accession>
<sequence length="227" mass="25016">MSTNPEYFQDGCRIYNLDETSTTTVQKCAKILAEKGIKQVSKAVSAERGTLVTTCCIINAGHALPPAMMTQNAPGGTLGLVSSSGWMTSEVFPQVIKHFIKYSHSTKENPSLLIYDNHQSHISIEAIRTAKENGVTVLTLPPHCSHKLQPLDVSICFSFKSFYNSAVDAWMIKNRGGTVTIYEIGEFVSVAHDRAMTPQNIKSGFKKTGIFPFNDRVFSDEDFLPSC</sequence>
<dbReference type="InterPro" id="IPR036397">
    <property type="entry name" value="RNaseH_sf"/>
</dbReference>
<proteinExistence type="predicted"/>
<dbReference type="InterPro" id="IPR004875">
    <property type="entry name" value="DDE_SF_endonuclease_dom"/>
</dbReference>
<reference evidence="2 3" key="1">
    <citation type="journal article" date="2023" name="Insect Mol. Biol.">
        <title>Genome sequencing provides insights into the evolution of gene families encoding plant cell wall-degrading enzymes in longhorned beetles.</title>
        <authorList>
            <person name="Shin N.R."/>
            <person name="Okamura Y."/>
            <person name="Kirsch R."/>
            <person name="Pauchet Y."/>
        </authorList>
    </citation>
    <scope>NUCLEOTIDE SEQUENCE [LARGE SCALE GENOMIC DNA]</scope>
    <source>
        <strain evidence="2">EAD_L_NR</strain>
    </source>
</reference>
<dbReference type="EMBL" id="JANEYG010000462">
    <property type="protein sequence ID" value="KAJ8909638.1"/>
    <property type="molecule type" value="Genomic_DNA"/>
</dbReference>
<dbReference type="Pfam" id="PF03184">
    <property type="entry name" value="DDE_1"/>
    <property type="match status" value="1"/>
</dbReference>
<dbReference type="PANTHER" id="PTHR19303:SF71">
    <property type="entry name" value="ZINC FINGER PHD-TYPE DOMAIN-CONTAINING PROTEIN"/>
    <property type="match status" value="1"/>
</dbReference>
<dbReference type="Gene3D" id="3.30.420.10">
    <property type="entry name" value="Ribonuclease H-like superfamily/Ribonuclease H"/>
    <property type="match status" value="1"/>
</dbReference>
<protein>
    <recommendedName>
        <fullName evidence="1">DDE-1 domain-containing protein</fullName>
    </recommendedName>
</protein>
<dbReference type="InterPro" id="IPR050863">
    <property type="entry name" value="CenT-Element_Derived"/>
</dbReference>
<dbReference type="GO" id="GO:0003677">
    <property type="term" value="F:DNA binding"/>
    <property type="evidence" value="ECO:0007669"/>
    <property type="project" value="TreeGrafter"/>
</dbReference>
<keyword evidence="3" id="KW-1185">Reference proteome</keyword>
<dbReference type="PANTHER" id="PTHR19303">
    <property type="entry name" value="TRANSPOSON"/>
    <property type="match status" value="1"/>
</dbReference>
<comment type="caution">
    <text evidence="2">The sequence shown here is derived from an EMBL/GenBank/DDBJ whole genome shotgun (WGS) entry which is preliminary data.</text>
</comment>
<dbReference type="Proteomes" id="UP001159042">
    <property type="component" value="Unassembled WGS sequence"/>
</dbReference>
<organism evidence="2 3">
    <name type="scientific">Exocentrus adspersus</name>
    <dbReference type="NCBI Taxonomy" id="1586481"/>
    <lineage>
        <taxon>Eukaryota</taxon>
        <taxon>Metazoa</taxon>
        <taxon>Ecdysozoa</taxon>
        <taxon>Arthropoda</taxon>
        <taxon>Hexapoda</taxon>
        <taxon>Insecta</taxon>
        <taxon>Pterygota</taxon>
        <taxon>Neoptera</taxon>
        <taxon>Endopterygota</taxon>
        <taxon>Coleoptera</taxon>
        <taxon>Polyphaga</taxon>
        <taxon>Cucujiformia</taxon>
        <taxon>Chrysomeloidea</taxon>
        <taxon>Cerambycidae</taxon>
        <taxon>Lamiinae</taxon>
        <taxon>Acanthocinini</taxon>
        <taxon>Exocentrus</taxon>
    </lineage>
</organism>
<evidence type="ECO:0000313" key="3">
    <source>
        <dbReference type="Proteomes" id="UP001159042"/>
    </source>
</evidence>
<feature type="domain" description="DDE-1" evidence="1">
    <location>
        <begin position="82"/>
        <end position="205"/>
    </location>
</feature>
<evidence type="ECO:0000259" key="1">
    <source>
        <dbReference type="Pfam" id="PF03184"/>
    </source>
</evidence>
<name>A0AAV8V6B1_9CUCU</name>
<gene>
    <name evidence="2" type="ORF">NQ315_015330</name>
</gene>